<accession>A0A0F9C1I5</accession>
<comment type="caution">
    <text evidence="1">The sequence shown here is derived from an EMBL/GenBank/DDBJ whole genome shotgun (WGS) entry which is preliminary data.</text>
</comment>
<sequence>MNTQLLAPWIQRREGALPAWAGPDTELIVDNFAGGGGASVGIEAAIGRCVDVAINHDREAISIRLPSSHSPLVVKYR</sequence>
<protein>
    <recommendedName>
        <fullName evidence="2">DNA methylase N-4/N-6 domain-containing protein</fullName>
    </recommendedName>
</protein>
<proteinExistence type="predicted"/>
<name>A0A0F9C1I5_9ZZZZ</name>
<evidence type="ECO:0008006" key="2">
    <source>
        <dbReference type="Google" id="ProtNLM"/>
    </source>
</evidence>
<dbReference type="EMBL" id="LAZR01038230">
    <property type="protein sequence ID" value="KKL20097.1"/>
    <property type="molecule type" value="Genomic_DNA"/>
</dbReference>
<organism evidence="1">
    <name type="scientific">marine sediment metagenome</name>
    <dbReference type="NCBI Taxonomy" id="412755"/>
    <lineage>
        <taxon>unclassified sequences</taxon>
        <taxon>metagenomes</taxon>
        <taxon>ecological metagenomes</taxon>
    </lineage>
</organism>
<reference evidence="1" key="1">
    <citation type="journal article" date="2015" name="Nature">
        <title>Complex archaea that bridge the gap between prokaryotes and eukaryotes.</title>
        <authorList>
            <person name="Spang A."/>
            <person name="Saw J.H."/>
            <person name="Jorgensen S.L."/>
            <person name="Zaremba-Niedzwiedzka K."/>
            <person name="Martijn J."/>
            <person name="Lind A.E."/>
            <person name="van Eijk R."/>
            <person name="Schleper C."/>
            <person name="Guy L."/>
            <person name="Ettema T.J."/>
        </authorList>
    </citation>
    <scope>NUCLEOTIDE SEQUENCE</scope>
</reference>
<dbReference type="AlphaFoldDB" id="A0A0F9C1I5"/>
<gene>
    <name evidence="1" type="ORF">LCGC14_2458870</name>
</gene>
<evidence type="ECO:0000313" key="1">
    <source>
        <dbReference type="EMBL" id="KKL20097.1"/>
    </source>
</evidence>